<keyword evidence="2 6" id="KW-1003">Cell membrane</keyword>
<dbReference type="PATRIC" id="fig|1549858.7.peg.2065"/>
<evidence type="ECO:0000256" key="4">
    <source>
        <dbReference type="ARBA" id="ARBA00022989"/>
    </source>
</evidence>
<keyword evidence="6" id="KW-0406">Ion transport</keyword>
<dbReference type="PANTHER" id="PTHR30341:SF0">
    <property type="entry name" value="NA(+)_H(+) ANTIPORTER NHAA"/>
    <property type="match status" value="1"/>
</dbReference>
<dbReference type="GO" id="GO:0015385">
    <property type="term" value="F:sodium:proton antiporter activity"/>
    <property type="evidence" value="ECO:0007669"/>
    <property type="project" value="UniProtKB-UniRule"/>
</dbReference>
<evidence type="ECO:0000313" key="7">
    <source>
        <dbReference type="EMBL" id="KIU26475.1"/>
    </source>
</evidence>
<dbReference type="EMBL" id="JXTP01000075">
    <property type="protein sequence ID" value="KIU26475.1"/>
    <property type="molecule type" value="Genomic_DNA"/>
</dbReference>
<dbReference type="GO" id="GO:0005886">
    <property type="term" value="C:plasma membrane"/>
    <property type="evidence" value="ECO:0007669"/>
    <property type="project" value="UniProtKB-SubCell"/>
</dbReference>
<evidence type="ECO:0000256" key="1">
    <source>
        <dbReference type="ARBA" id="ARBA00004429"/>
    </source>
</evidence>
<feature type="transmembrane region" description="Helical" evidence="6">
    <location>
        <begin position="20"/>
        <end position="41"/>
    </location>
</feature>
<proteinExistence type="inferred from homology"/>
<dbReference type="NCBIfam" id="NF007112">
    <property type="entry name" value="PRK09561.1"/>
    <property type="match status" value="1"/>
</dbReference>
<evidence type="ECO:0000256" key="5">
    <source>
        <dbReference type="ARBA" id="ARBA00023136"/>
    </source>
</evidence>
<keyword evidence="6" id="KW-0739">Sodium transport</keyword>
<keyword evidence="6" id="KW-0915">Sodium</keyword>
<reference evidence="7 8" key="1">
    <citation type="submission" date="2015-01" db="EMBL/GenBank/DDBJ databases">
        <title>Genome of Sphingomonas taxi strain 30a.</title>
        <authorList>
            <person name="Eevers N."/>
            <person name="Van Hamme J."/>
            <person name="Bottos E."/>
            <person name="Weyens N."/>
            <person name="Vangronsveld J."/>
        </authorList>
    </citation>
    <scope>NUCLEOTIDE SEQUENCE [LARGE SCALE GENOMIC DNA]</scope>
    <source>
        <strain evidence="7 8">30a</strain>
    </source>
</reference>
<dbReference type="AlphaFoldDB" id="A0A0D1M3D5"/>
<dbReference type="InterPro" id="IPR023171">
    <property type="entry name" value="Na/H_antiporter_dom_sf"/>
</dbReference>
<dbReference type="Proteomes" id="UP000033203">
    <property type="component" value="Unassembled WGS sequence"/>
</dbReference>
<comment type="catalytic activity">
    <reaction evidence="6">
        <text>Na(+)(in) + 2 H(+)(out) = Na(+)(out) + 2 H(+)(in)</text>
        <dbReference type="Rhea" id="RHEA:29251"/>
        <dbReference type="ChEBI" id="CHEBI:15378"/>
        <dbReference type="ChEBI" id="CHEBI:29101"/>
    </reaction>
</comment>
<dbReference type="GO" id="GO:0006885">
    <property type="term" value="P:regulation of pH"/>
    <property type="evidence" value="ECO:0007669"/>
    <property type="project" value="UniProtKB-UniRule"/>
</dbReference>
<feature type="transmembrane region" description="Helical" evidence="6">
    <location>
        <begin position="104"/>
        <end position="122"/>
    </location>
</feature>
<dbReference type="PANTHER" id="PTHR30341">
    <property type="entry name" value="SODIUM ION/PROTON ANTIPORTER NHAA-RELATED"/>
    <property type="match status" value="1"/>
</dbReference>
<comment type="similarity">
    <text evidence="6">Belongs to the NhaA Na(+)/H(+) (TC 2.A.33) antiporter family.</text>
</comment>
<keyword evidence="3 6" id="KW-0812">Transmembrane</keyword>
<comment type="function">
    <text evidence="6">Na(+)/H(+) antiporter that extrudes sodium in exchange for external protons.</text>
</comment>
<dbReference type="Gene3D" id="1.20.1530.10">
    <property type="entry name" value="Na+/H+ antiporter like domain"/>
    <property type="match status" value="1"/>
</dbReference>
<feature type="transmembrane region" description="Helical" evidence="6">
    <location>
        <begin position="162"/>
        <end position="183"/>
    </location>
</feature>
<protein>
    <recommendedName>
        <fullName evidence="6">Na(+)/H(+) antiporter NhaA</fullName>
    </recommendedName>
    <alternativeName>
        <fullName evidence="6">Sodium/proton antiporter NhaA</fullName>
    </alternativeName>
</protein>
<keyword evidence="5 6" id="KW-0472">Membrane</keyword>
<evidence type="ECO:0000256" key="6">
    <source>
        <dbReference type="HAMAP-Rule" id="MF_01844"/>
    </source>
</evidence>
<feature type="transmembrane region" description="Helical" evidence="6">
    <location>
        <begin position="337"/>
        <end position="359"/>
    </location>
</feature>
<evidence type="ECO:0000313" key="8">
    <source>
        <dbReference type="Proteomes" id="UP000033203"/>
    </source>
</evidence>
<feature type="transmembrane region" description="Helical" evidence="6">
    <location>
        <begin position="296"/>
        <end position="317"/>
    </location>
</feature>
<keyword evidence="6" id="KW-0813">Transport</keyword>
<dbReference type="NCBIfam" id="NF007111">
    <property type="entry name" value="PRK09560.1"/>
    <property type="match status" value="1"/>
</dbReference>
<gene>
    <name evidence="6 7" type="primary">nhaA</name>
    <name evidence="7" type="ORF">SR41_14300</name>
</gene>
<feature type="transmembrane region" description="Helical" evidence="6">
    <location>
        <begin position="217"/>
        <end position="245"/>
    </location>
</feature>
<dbReference type="Pfam" id="PF06965">
    <property type="entry name" value="Na_H_antiport_1"/>
    <property type="match status" value="1"/>
</dbReference>
<feature type="transmembrane region" description="Helical" evidence="6">
    <location>
        <begin position="371"/>
        <end position="390"/>
    </location>
</feature>
<feature type="transmembrane region" description="Helical" evidence="6">
    <location>
        <begin position="61"/>
        <end position="83"/>
    </location>
</feature>
<dbReference type="HAMAP" id="MF_01844">
    <property type="entry name" value="NhaA"/>
    <property type="match status" value="1"/>
</dbReference>
<keyword evidence="6" id="KW-0050">Antiport</keyword>
<dbReference type="InterPro" id="IPR004670">
    <property type="entry name" value="NhaA"/>
</dbReference>
<evidence type="ECO:0000256" key="3">
    <source>
        <dbReference type="ARBA" id="ARBA00022692"/>
    </source>
</evidence>
<comment type="subcellular location">
    <subcellularLocation>
        <location evidence="1">Cell inner membrane</location>
        <topology evidence="1">Multi-pass membrane protein</topology>
    </subcellularLocation>
    <subcellularLocation>
        <location evidence="6">Cell membrane</location>
        <topology evidence="6">Multi-pass membrane protein</topology>
    </subcellularLocation>
</comment>
<keyword evidence="4 6" id="KW-1133">Transmembrane helix</keyword>
<name>A0A0D1M3D5_9SPHN</name>
<organism evidence="7 8">
    <name type="scientific">Sphingomonas melonis</name>
    <dbReference type="NCBI Taxonomy" id="152682"/>
    <lineage>
        <taxon>Bacteria</taxon>
        <taxon>Pseudomonadati</taxon>
        <taxon>Pseudomonadota</taxon>
        <taxon>Alphaproteobacteria</taxon>
        <taxon>Sphingomonadales</taxon>
        <taxon>Sphingomonadaceae</taxon>
        <taxon>Sphingomonas</taxon>
    </lineage>
</organism>
<dbReference type="NCBIfam" id="TIGR00773">
    <property type="entry name" value="NhaA"/>
    <property type="match status" value="1"/>
</dbReference>
<feature type="transmembrane region" description="Helical" evidence="6">
    <location>
        <begin position="189"/>
        <end position="205"/>
    </location>
</feature>
<evidence type="ECO:0000256" key="2">
    <source>
        <dbReference type="ARBA" id="ARBA00022475"/>
    </source>
</evidence>
<feature type="transmembrane region" description="Helical" evidence="6">
    <location>
        <begin position="265"/>
        <end position="289"/>
    </location>
</feature>
<accession>A0A0D1M3D5</accession>
<comment type="caution">
    <text evidence="7">The sequence shown here is derived from an EMBL/GenBank/DDBJ whole genome shotgun (WGS) entry which is preliminary data.</text>
</comment>
<sequence>MTKASAHRRHALRAFLHGEAAGGIVLIAAAALATIAANWPATAHGYEALLHAQIGPTLAPALGPMTVHLWINDGLMALFFLLVGLEIKREFVGGRLASADRRRLPFIAAVAGMAVPALVFLLVAGDTPGLQPGWAIPAATDIAFAIGVLALLGSRVPSSLKLLLTTVAIVDDMGAVAIIAIAYTDSIRVLALAGAGLALLVLYVLNRRQVMTLWPYLLAGAALWLFVLQSGVHATIAGVMTAMLVPIRRDAAGSPLHRLEHALHPWSAFAIVPLFGFANAGVSLTGVGLETFAQPLVLGIALGLFLGKQTGILAAIWGAGRLGIARRPAGVSWGQLYGMALIAGIGFTMSLFIGGLAFADPAQMDAVKIGVLAGSIASALAGAAVLVIAGRRAHVAR</sequence>
<feature type="transmembrane region" description="Helical" evidence="6">
    <location>
        <begin position="134"/>
        <end position="153"/>
    </location>
</feature>